<dbReference type="Pfam" id="PF00300">
    <property type="entry name" value="His_Phos_1"/>
    <property type="match status" value="1"/>
</dbReference>
<name>A0AA96WF42_9CYAN</name>
<dbReference type="AlphaFoldDB" id="A0AA96WF42"/>
<gene>
    <name evidence="3" type="ORF">HJG54_14355</name>
</gene>
<evidence type="ECO:0000313" key="3">
    <source>
        <dbReference type="EMBL" id="WNZ23920.1"/>
    </source>
</evidence>
<organism evidence="3">
    <name type="scientific">Leptolyngbya sp. NK1-12</name>
    <dbReference type="NCBI Taxonomy" id="2547451"/>
    <lineage>
        <taxon>Bacteria</taxon>
        <taxon>Bacillati</taxon>
        <taxon>Cyanobacteriota</taxon>
        <taxon>Cyanophyceae</taxon>
        <taxon>Leptolyngbyales</taxon>
        <taxon>Leptolyngbyaceae</taxon>
        <taxon>Leptolyngbya group</taxon>
        <taxon>Leptolyngbya</taxon>
    </lineage>
</organism>
<dbReference type="CDD" id="cd07067">
    <property type="entry name" value="HP_PGM_like"/>
    <property type="match status" value="1"/>
</dbReference>
<dbReference type="Gene3D" id="3.40.50.1240">
    <property type="entry name" value="Phosphoglycerate mutase-like"/>
    <property type="match status" value="1"/>
</dbReference>
<dbReference type="InterPro" id="IPR050275">
    <property type="entry name" value="PGM_Phosphatase"/>
</dbReference>
<dbReference type="SMART" id="SM00855">
    <property type="entry name" value="PGAM"/>
    <property type="match status" value="1"/>
</dbReference>
<evidence type="ECO:0000256" key="2">
    <source>
        <dbReference type="PIRSR" id="PIRSR613078-2"/>
    </source>
</evidence>
<sequence length="212" mass="23646">MSLRIYFIRHGETIYSQTGGYCGSIDPELTDAGHEMAHAFAEAYKSLPWKAIYCSPMKRTITTAKPLCEATGIEMKLRDGLKEIAYGEWEGQTPEYVNEHFSEDYVRWLTEPAWNPPTGGETAVQIASRASLVIAEIEQNYPDGNVLVVSHKATIRVLLCSLLGIDLGRYRDRIDMPAASVSVVKFDVHGPMLQALGDRSYMSSELRNRPGT</sequence>
<dbReference type="InterPro" id="IPR013078">
    <property type="entry name" value="His_Pase_superF_clade-1"/>
</dbReference>
<dbReference type="PANTHER" id="PTHR48100:SF1">
    <property type="entry name" value="HISTIDINE PHOSPHATASE FAMILY PROTEIN-RELATED"/>
    <property type="match status" value="1"/>
</dbReference>
<feature type="active site" description="Proton donor/acceptor" evidence="1">
    <location>
        <position position="83"/>
    </location>
</feature>
<protein>
    <submittedName>
        <fullName evidence="3">Histidine phosphatase family protein</fullName>
    </submittedName>
</protein>
<dbReference type="InterPro" id="IPR029033">
    <property type="entry name" value="His_PPase_superfam"/>
</dbReference>
<dbReference type="EMBL" id="CP053586">
    <property type="protein sequence ID" value="WNZ23920.1"/>
    <property type="molecule type" value="Genomic_DNA"/>
</dbReference>
<dbReference type="PANTHER" id="PTHR48100">
    <property type="entry name" value="BROAD-SPECIFICITY PHOSPHATASE YOR283W-RELATED"/>
    <property type="match status" value="1"/>
</dbReference>
<evidence type="ECO:0000256" key="1">
    <source>
        <dbReference type="PIRSR" id="PIRSR613078-1"/>
    </source>
</evidence>
<reference evidence="3" key="1">
    <citation type="submission" date="2020-05" db="EMBL/GenBank/DDBJ databases">
        <authorList>
            <person name="Zhu T."/>
            <person name="Keshari N."/>
            <person name="Lu X."/>
        </authorList>
    </citation>
    <scope>NUCLEOTIDE SEQUENCE</scope>
    <source>
        <strain evidence="3">NK1-12</strain>
    </source>
</reference>
<feature type="active site" description="Tele-phosphohistidine intermediate" evidence="1">
    <location>
        <position position="10"/>
    </location>
</feature>
<dbReference type="SUPFAM" id="SSF53254">
    <property type="entry name" value="Phosphoglycerate mutase-like"/>
    <property type="match status" value="1"/>
</dbReference>
<dbReference type="RefSeq" id="WP_316429436.1">
    <property type="nucleotide sequence ID" value="NZ_CP053586.1"/>
</dbReference>
<dbReference type="GO" id="GO:0005737">
    <property type="term" value="C:cytoplasm"/>
    <property type="evidence" value="ECO:0007669"/>
    <property type="project" value="TreeGrafter"/>
</dbReference>
<feature type="binding site" evidence="2">
    <location>
        <begin position="83"/>
        <end position="86"/>
    </location>
    <ligand>
        <name>substrate</name>
    </ligand>
</feature>
<proteinExistence type="predicted"/>
<dbReference type="GO" id="GO:0016791">
    <property type="term" value="F:phosphatase activity"/>
    <property type="evidence" value="ECO:0007669"/>
    <property type="project" value="TreeGrafter"/>
</dbReference>
<accession>A0AA96WF42</accession>
<feature type="binding site" evidence="2">
    <location>
        <position position="59"/>
    </location>
    <ligand>
        <name>substrate</name>
    </ligand>
</feature>